<keyword evidence="5" id="KW-0808">Transferase</keyword>
<dbReference type="InterPro" id="IPR003660">
    <property type="entry name" value="HAMP_dom"/>
</dbReference>
<evidence type="ECO:0000259" key="8">
    <source>
        <dbReference type="PROSITE" id="PS50109"/>
    </source>
</evidence>
<dbReference type="STRING" id="206665.SAMN04488516_10345"/>
<keyword evidence="11" id="KW-1185">Reference proteome</keyword>
<dbReference type="Pfam" id="PF02518">
    <property type="entry name" value="HATPase_c"/>
    <property type="match status" value="1"/>
</dbReference>
<evidence type="ECO:0000259" key="9">
    <source>
        <dbReference type="PROSITE" id="PS50885"/>
    </source>
</evidence>
<comment type="subcellular location">
    <subcellularLocation>
        <location evidence="2">Membrane</location>
    </subcellularLocation>
</comment>
<keyword evidence="7" id="KW-0812">Transmembrane</keyword>
<dbReference type="SUPFAM" id="SSF47384">
    <property type="entry name" value="Homodimeric domain of signal transducing histidine kinase"/>
    <property type="match status" value="1"/>
</dbReference>
<proteinExistence type="predicted"/>
<organism evidence="10 11">
    <name type="scientific">Desulfonauticus submarinus</name>
    <dbReference type="NCBI Taxonomy" id="206665"/>
    <lineage>
        <taxon>Bacteria</taxon>
        <taxon>Pseudomonadati</taxon>
        <taxon>Thermodesulfobacteriota</taxon>
        <taxon>Desulfovibrionia</taxon>
        <taxon>Desulfovibrionales</taxon>
        <taxon>Desulfonauticaceae</taxon>
        <taxon>Desulfonauticus</taxon>
    </lineage>
</organism>
<sequence length="468" mass="53510">MKDLKLRIILITAASAIFLIFHLIAYIYNMNVFKEELNSLERAHDFMEDVLELRRYEKNFAFGIDVNDLSEVLLYISKIEKDSNEFMLKQKFPECKKCIVDLKEKLAEYKKIITEVKNKKKPNVNKIRELGHEILTIAKKILSVNKVYVNKSLNRLLLIPSVLMFLFGTLLIIFLIFITYTLLKQIKFIQETTIRIANGDFSYIPTVKDRVSSFAPIIEAFNLMIKELEAREKDLLQAKKLASVGTLVSGVAHELNNPLNNISLTAEMLVDEWKDLSVEEREEMLSDIIEEARRASTVVKNLLDFSRSKLKDADESLDIQEVVKSSLKLVRNQLMISNIQLITEFKKDIPKIKGNYDNLKQVFINLFLNAIQAMPEGGYLKISTKETELNGKRYVEVAVEDSGVGMPPDVLDRIFDPFFSTKPVGKGTGLGLSIVYGIVKKHGGKIRVETEKNKGTTFFVYFPCEEDA</sequence>
<evidence type="ECO:0000256" key="5">
    <source>
        <dbReference type="ARBA" id="ARBA00022679"/>
    </source>
</evidence>
<keyword evidence="7" id="KW-1133">Transmembrane helix</keyword>
<dbReference type="OrthoDB" id="224978at2"/>
<dbReference type="SUPFAM" id="SSF55874">
    <property type="entry name" value="ATPase domain of HSP90 chaperone/DNA topoisomerase II/histidine kinase"/>
    <property type="match status" value="1"/>
</dbReference>
<dbReference type="Gene3D" id="6.10.340.10">
    <property type="match status" value="1"/>
</dbReference>
<dbReference type="EC" id="2.7.13.3" evidence="3"/>
<dbReference type="InterPro" id="IPR036890">
    <property type="entry name" value="HATPase_C_sf"/>
</dbReference>
<evidence type="ECO:0000256" key="6">
    <source>
        <dbReference type="ARBA" id="ARBA00022777"/>
    </source>
</evidence>
<keyword evidence="7" id="KW-0472">Membrane</keyword>
<dbReference type="Pfam" id="PF00512">
    <property type="entry name" value="HisKA"/>
    <property type="match status" value="1"/>
</dbReference>
<dbReference type="InterPro" id="IPR036097">
    <property type="entry name" value="HisK_dim/P_sf"/>
</dbReference>
<dbReference type="AlphaFoldDB" id="A0A1H0CH00"/>
<evidence type="ECO:0000256" key="7">
    <source>
        <dbReference type="SAM" id="Phobius"/>
    </source>
</evidence>
<protein>
    <recommendedName>
        <fullName evidence="3">histidine kinase</fullName>
        <ecNumber evidence="3">2.7.13.3</ecNumber>
    </recommendedName>
</protein>
<dbReference type="PROSITE" id="PS50885">
    <property type="entry name" value="HAMP"/>
    <property type="match status" value="1"/>
</dbReference>
<dbReference type="InterPro" id="IPR005467">
    <property type="entry name" value="His_kinase_dom"/>
</dbReference>
<dbReference type="Gene3D" id="3.30.565.10">
    <property type="entry name" value="Histidine kinase-like ATPase, C-terminal domain"/>
    <property type="match status" value="1"/>
</dbReference>
<accession>A0A1H0CH00</accession>
<keyword evidence="6 10" id="KW-0418">Kinase</keyword>
<evidence type="ECO:0000256" key="2">
    <source>
        <dbReference type="ARBA" id="ARBA00004370"/>
    </source>
</evidence>
<dbReference type="EMBL" id="FNIN01000003">
    <property type="protein sequence ID" value="SDN57103.1"/>
    <property type="molecule type" value="Genomic_DNA"/>
</dbReference>
<evidence type="ECO:0000313" key="11">
    <source>
        <dbReference type="Proteomes" id="UP000199602"/>
    </source>
</evidence>
<comment type="catalytic activity">
    <reaction evidence="1">
        <text>ATP + protein L-histidine = ADP + protein N-phospho-L-histidine.</text>
        <dbReference type="EC" id="2.7.13.3"/>
    </reaction>
</comment>
<evidence type="ECO:0000256" key="4">
    <source>
        <dbReference type="ARBA" id="ARBA00022553"/>
    </source>
</evidence>
<dbReference type="InterPro" id="IPR003594">
    <property type="entry name" value="HATPase_dom"/>
</dbReference>
<evidence type="ECO:0000256" key="3">
    <source>
        <dbReference type="ARBA" id="ARBA00012438"/>
    </source>
</evidence>
<feature type="transmembrane region" description="Helical" evidence="7">
    <location>
        <begin position="6"/>
        <end position="28"/>
    </location>
</feature>
<keyword evidence="4" id="KW-0597">Phosphoprotein</keyword>
<dbReference type="InterPro" id="IPR003661">
    <property type="entry name" value="HisK_dim/P_dom"/>
</dbReference>
<dbReference type="PRINTS" id="PR00344">
    <property type="entry name" value="BCTRLSENSOR"/>
</dbReference>
<dbReference type="CDD" id="cd00082">
    <property type="entry name" value="HisKA"/>
    <property type="match status" value="1"/>
</dbReference>
<dbReference type="PANTHER" id="PTHR43065:SF42">
    <property type="entry name" value="TWO-COMPONENT SENSOR PPRA"/>
    <property type="match status" value="1"/>
</dbReference>
<gene>
    <name evidence="10" type="ORF">SAMN04488516_10345</name>
</gene>
<dbReference type="GO" id="GO:0016020">
    <property type="term" value="C:membrane"/>
    <property type="evidence" value="ECO:0007669"/>
    <property type="project" value="UniProtKB-SubCell"/>
</dbReference>
<dbReference type="Proteomes" id="UP000199602">
    <property type="component" value="Unassembled WGS sequence"/>
</dbReference>
<evidence type="ECO:0000256" key="1">
    <source>
        <dbReference type="ARBA" id="ARBA00000085"/>
    </source>
</evidence>
<feature type="domain" description="HAMP" evidence="9">
    <location>
        <begin position="180"/>
        <end position="233"/>
    </location>
</feature>
<name>A0A1H0CH00_9BACT</name>
<dbReference type="InterPro" id="IPR004358">
    <property type="entry name" value="Sig_transdc_His_kin-like_C"/>
</dbReference>
<evidence type="ECO:0000313" key="10">
    <source>
        <dbReference type="EMBL" id="SDN57103.1"/>
    </source>
</evidence>
<dbReference type="PANTHER" id="PTHR43065">
    <property type="entry name" value="SENSOR HISTIDINE KINASE"/>
    <property type="match status" value="1"/>
</dbReference>
<dbReference type="RefSeq" id="WP_092064106.1">
    <property type="nucleotide sequence ID" value="NZ_FNIN01000003.1"/>
</dbReference>
<feature type="transmembrane region" description="Helical" evidence="7">
    <location>
        <begin position="156"/>
        <end position="183"/>
    </location>
</feature>
<reference evidence="10 11" key="1">
    <citation type="submission" date="2016-10" db="EMBL/GenBank/DDBJ databases">
        <authorList>
            <person name="de Groot N.N."/>
        </authorList>
    </citation>
    <scope>NUCLEOTIDE SEQUENCE [LARGE SCALE GENOMIC DNA]</scope>
    <source>
        <strain evidence="10 11">DSM 15269</strain>
    </source>
</reference>
<dbReference type="SMART" id="SM00387">
    <property type="entry name" value="HATPase_c"/>
    <property type="match status" value="1"/>
</dbReference>
<dbReference type="Gene3D" id="1.10.287.130">
    <property type="match status" value="1"/>
</dbReference>
<dbReference type="SMART" id="SM00388">
    <property type="entry name" value="HisKA"/>
    <property type="match status" value="1"/>
</dbReference>
<dbReference type="Pfam" id="PF00672">
    <property type="entry name" value="HAMP"/>
    <property type="match status" value="1"/>
</dbReference>
<dbReference type="GO" id="GO:0000155">
    <property type="term" value="F:phosphorelay sensor kinase activity"/>
    <property type="evidence" value="ECO:0007669"/>
    <property type="project" value="InterPro"/>
</dbReference>
<dbReference type="PROSITE" id="PS50109">
    <property type="entry name" value="HIS_KIN"/>
    <property type="match status" value="1"/>
</dbReference>
<feature type="domain" description="Histidine kinase" evidence="8">
    <location>
        <begin position="250"/>
        <end position="466"/>
    </location>
</feature>